<dbReference type="AlphaFoldDB" id="A0A1G2UTY2"/>
<dbReference type="InterPro" id="IPR045087">
    <property type="entry name" value="Cu-oxidase_fam"/>
</dbReference>
<accession>A0A1G2UTY2</accession>
<feature type="domain" description="Plastocyanin-like" evidence="5">
    <location>
        <begin position="220"/>
        <end position="318"/>
    </location>
</feature>
<protein>
    <recommendedName>
        <fullName evidence="10">Copper oxidase</fullName>
    </recommendedName>
</protein>
<evidence type="ECO:0000256" key="1">
    <source>
        <dbReference type="ARBA" id="ARBA00022723"/>
    </source>
</evidence>
<dbReference type="GO" id="GO:0005507">
    <property type="term" value="F:copper ion binding"/>
    <property type="evidence" value="ECO:0007669"/>
    <property type="project" value="InterPro"/>
</dbReference>
<evidence type="ECO:0000256" key="3">
    <source>
        <dbReference type="ARBA" id="ARBA00023008"/>
    </source>
</evidence>
<dbReference type="PANTHER" id="PTHR11709">
    <property type="entry name" value="MULTI-COPPER OXIDASE"/>
    <property type="match status" value="1"/>
</dbReference>
<gene>
    <name evidence="8" type="ORF">A3G46_02495</name>
</gene>
<dbReference type="Pfam" id="PF07732">
    <property type="entry name" value="Cu-oxidase_3"/>
    <property type="match status" value="1"/>
</dbReference>
<evidence type="ECO:0000256" key="2">
    <source>
        <dbReference type="ARBA" id="ARBA00023002"/>
    </source>
</evidence>
<feature type="domain" description="Plastocyanin-like" evidence="6">
    <location>
        <begin position="419"/>
        <end position="526"/>
    </location>
</feature>
<evidence type="ECO:0000313" key="9">
    <source>
        <dbReference type="Proteomes" id="UP000177276"/>
    </source>
</evidence>
<keyword evidence="4" id="KW-0472">Membrane</keyword>
<comment type="caution">
    <text evidence="8">The sequence shown here is derived from an EMBL/GenBank/DDBJ whole genome shotgun (WGS) entry which is preliminary data.</text>
</comment>
<dbReference type="EMBL" id="MHWS01000003">
    <property type="protein sequence ID" value="OHB12857.1"/>
    <property type="molecule type" value="Genomic_DNA"/>
</dbReference>
<dbReference type="GO" id="GO:0016491">
    <property type="term" value="F:oxidoreductase activity"/>
    <property type="evidence" value="ECO:0007669"/>
    <property type="project" value="UniProtKB-KW"/>
</dbReference>
<keyword evidence="2" id="KW-0560">Oxidoreductase</keyword>
<dbReference type="CDD" id="cd13861">
    <property type="entry name" value="CuRO_1_CumA_like"/>
    <property type="match status" value="1"/>
</dbReference>
<dbReference type="InterPro" id="IPR011706">
    <property type="entry name" value="Cu-oxidase_C"/>
</dbReference>
<dbReference type="PANTHER" id="PTHR11709:SF394">
    <property type="entry name" value="FI03373P-RELATED"/>
    <property type="match status" value="1"/>
</dbReference>
<feature type="transmembrane region" description="Helical" evidence="4">
    <location>
        <begin position="9"/>
        <end position="26"/>
    </location>
</feature>
<dbReference type="Gene3D" id="2.60.40.420">
    <property type="entry name" value="Cupredoxins - blue copper proteins"/>
    <property type="match status" value="3"/>
</dbReference>
<dbReference type="Pfam" id="PF00394">
    <property type="entry name" value="Cu-oxidase"/>
    <property type="match status" value="1"/>
</dbReference>
<sequence length="527" mass="59267">MKYMKNQKIIYTIIGIIVLIGGYFIFSNNTISPKPEVQDNSNYLLAKQPEIVELKNGDTYNLTASIVKKVIAGNEIKMLAYNGSIPGPIIKVSKGSEVTINFTNNTDVPTTIHSHGVRLDNRFDGVPDVTQREVGIGQSFSYKIKFPDEGVYWYHPHVREDYAQELGLYGNYIVASDNPNYWSPVNEEVPLMVDDILIENGKVAPFVSVADHALMGRFGNVMLVNGLDNYNLTVKQGEVARFYITNTANTRVFNLTIPGAKMKLVGGDNGKYEHETFVDSVLLGPSERAVIEVLFDTSGTYTLQHKTPEKTYTIGIINVSSEKVATSYRSQFLTLRTNSDTIASIELLRQYFDKKADKSLVFTVDMGDMGMMGSHMMPDGAVMSNGGMMMGGNDNEKIEWEDNMAMMNSMSLANVIKWKIIDQDTKKTNDDIDWEFKVGDKVKIKIYNDPKSMHPMQHPFHIHGQKFLVLSTNGVKNDNLVWKDTTLIQKGDTIEILVDMENPGTWMAHCHIAEHLESGMMFKFKIE</sequence>
<keyword evidence="1" id="KW-0479">Metal-binding</keyword>
<evidence type="ECO:0000259" key="6">
    <source>
        <dbReference type="Pfam" id="PF07731"/>
    </source>
</evidence>
<reference evidence="8 9" key="1">
    <citation type="journal article" date="2016" name="Nat. Commun.">
        <title>Thousands of microbial genomes shed light on interconnected biogeochemical processes in an aquifer system.</title>
        <authorList>
            <person name="Anantharaman K."/>
            <person name="Brown C.T."/>
            <person name="Hug L.A."/>
            <person name="Sharon I."/>
            <person name="Castelle C.J."/>
            <person name="Probst A.J."/>
            <person name="Thomas B.C."/>
            <person name="Singh A."/>
            <person name="Wilkins M.J."/>
            <person name="Karaoz U."/>
            <person name="Brodie E.L."/>
            <person name="Williams K.H."/>
            <person name="Hubbard S.S."/>
            <person name="Banfield J.F."/>
        </authorList>
    </citation>
    <scope>NUCLEOTIDE SEQUENCE [LARGE SCALE GENOMIC DNA]</scope>
</reference>
<keyword evidence="4" id="KW-0812">Transmembrane</keyword>
<proteinExistence type="predicted"/>
<dbReference type="InterPro" id="IPR002355">
    <property type="entry name" value="Cu_oxidase_Cu_BS"/>
</dbReference>
<dbReference type="InterPro" id="IPR001117">
    <property type="entry name" value="Cu-oxidase_2nd"/>
</dbReference>
<evidence type="ECO:0000256" key="4">
    <source>
        <dbReference type="SAM" id="Phobius"/>
    </source>
</evidence>
<dbReference type="Pfam" id="PF07731">
    <property type="entry name" value="Cu-oxidase_2"/>
    <property type="match status" value="1"/>
</dbReference>
<evidence type="ECO:0000259" key="5">
    <source>
        <dbReference type="Pfam" id="PF00394"/>
    </source>
</evidence>
<dbReference type="CDD" id="cd04207">
    <property type="entry name" value="CuRO_3_LCC_like"/>
    <property type="match status" value="1"/>
</dbReference>
<feature type="domain" description="Plastocyanin-like" evidence="7">
    <location>
        <begin position="74"/>
        <end position="177"/>
    </location>
</feature>
<dbReference type="InterPro" id="IPR008972">
    <property type="entry name" value="Cupredoxin"/>
</dbReference>
<organism evidence="8 9">
    <name type="scientific">Candidatus Zambryskibacteria bacterium RIFCSPLOWO2_12_FULL_39_16</name>
    <dbReference type="NCBI Taxonomy" id="1802775"/>
    <lineage>
        <taxon>Bacteria</taxon>
        <taxon>Candidatus Zambryskiibacteriota</taxon>
    </lineage>
</organism>
<keyword evidence="4" id="KW-1133">Transmembrane helix</keyword>
<name>A0A1G2UTY2_9BACT</name>
<keyword evidence="3" id="KW-0186">Copper</keyword>
<evidence type="ECO:0000313" key="8">
    <source>
        <dbReference type="EMBL" id="OHB12857.1"/>
    </source>
</evidence>
<dbReference type="SUPFAM" id="SSF49503">
    <property type="entry name" value="Cupredoxins"/>
    <property type="match status" value="3"/>
</dbReference>
<dbReference type="PROSITE" id="PS00080">
    <property type="entry name" value="MULTICOPPER_OXIDASE2"/>
    <property type="match status" value="1"/>
</dbReference>
<dbReference type="InterPro" id="IPR011707">
    <property type="entry name" value="Cu-oxidase-like_N"/>
</dbReference>
<dbReference type="Proteomes" id="UP000177276">
    <property type="component" value="Unassembled WGS sequence"/>
</dbReference>
<evidence type="ECO:0008006" key="10">
    <source>
        <dbReference type="Google" id="ProtNLM"/>
    </source>
</evidence>
<evidence type="ECO:0000259" key="7">
    <source>
        <dbReference type="Pfam" id="PF07732"/>
    </source>
</evidence>